<dbReference type="GO" id="GO:0042910">
    <property type="term" value="F:xenobiotic transmembrane transporter activity"/>
    <property type="evidence" value="ECO:0007669"/>
    <property type="project" value="TreeGrafter"/>
</dbReference>
<gene>
    <name evidence="10" type="ORF">SAMN05421770_10599</name>
</gene>
<organism evidence="10 11">
    <name type="scientific">Granulicella rosea</name>
    <dbReference type="NCBI Taxonomy" id="474952"/>
    <lineage>
        <taxon>Bacteria</taxon>
        <taxon>Pseudomonadati</taxon>
        <taxon>Acidobacteriota</taxon>
        <taxon>Terriglobia</taxon>
        <taxon>Terriglobales</taxon>
        <taxon>Acidobacteriaceae</taxon>
        <taxon>Granulicella</taxon>
    </lineage>
</organism>
<keyword evidence="2" id="KW-0813">Transport</keyword>
<dbReference type="FunFam" id="1.20.1640.10:FF:000001">
    <property type="entry name" value="Efflux pump membrane transporter"/>
    <property type="match status" value="1"/>
</dbReference>
<keyword evidence="4" id="KW-0997">Cell inner membrane</keyword>
<dbReference type="Gene3D" id="3.30.70.1430">
    <property type="entry name" value="Multidrug efflux transporter AcrB pore domain"/>
    <property type="match status" value="2"/>
</dbReference>
<dbReference type="InterPro" id="IPR027463">
    <property type="entry name" value="AcrB_DN_DC_subdom"/>
</dbReference>
<feature type="transmembrane region" description="Helical" evidence="9">
    <location>
        <begin position="437"/>
        <end position="456"/>
    </location>
</feature>
<feature type="transmembrane region" description="Helical" evidence="9">
    <location>
        <begin position="1059"/>
        <end position="1078"/>
    </location>
</feature>
<dbReference type="PANTHER" id="PTHR32063">
    <property type="match status" value="1"/>
</dbReference>
<dbReference type="Pfam" id="PF00873">
    <property type="entry name" value="ACR_tran"/>
    <property type="match status" value="2"/>
</dbReference>
<evidence type="ECO:0000256" key="8">
    <source>
        <dbReference type="SAM" id="MobiDB-lite"/>
    </source>
</evidence>
<dbReference type="RefSeq" id="WP_089409182.1">
    <property type="nucleotide sequence ID" value="NZ_FZOU01000005.1"/>
</dbReference>
<dbReference type="EMBL" id="FZOU01000005">
    <property type="protein sequence ID" value="SNT19793.1"/>
    <property type="molecule type" value="Genomic_DNA"/>
</dbReference>
<keyword evidence="3" id="KW-1003">Cell membrane</keyword>
<feature type="transmembrane region" description="Helical" evidence="9">
    <location>
        <begin position="632"/>
        <end position="651"/>
    </location>
</feature>
<feature type="transmembrane region" description="Helical" evidence="9">
    <location>
        <begin position="463"/>
        <end position="487"/>
    </location>
</feature>
<evidence type="ECO:0000256" key="2">
    <source>
        <dbReference type="ARBA" id="ARBA00022448"/>
    </source>
</evidence>
<dbReference type="SUPFAM" id="SSF82714">
    <property type="entry name" value="Multidrug efflux transporter AcrB TolC docking domain, DN and DC subdomains"/>
    <property type="match status" value="2"/>
</dbReference>
<evidence type="ECO:0000256" key="9">
    <source>
        <dbReference type="SAM" id="Phobius"/>
    </source>
</evidence>
<keyword evidence="7 9" id="KW-0472">Membrane</keyword>
<proteinExistence type="predicted"/>
<evidence type="ECO:0000256" key="4">
    <source>
        <dbReference type="ARBA" id="ARBA00022519"/>
    </source>
</evidence>
<feature type="transmembrane region" description="Helical" evidence="9">
    <location>
        <begin position="961"/>
        <end position="979"/>
    </location>
</feature>
<feature type="transmembrane region" description="Helical" evidence="9">
    <location>
        <begin position="82"/>
        <end position="102"/>
    </location>
</feature>
<evidence type="ECO:0000256" key="1">
    <source>
        <dbReference type="ARBA" id="ARBA00004429"/>
    </source>
</evidence>
<evidence type="ECO:0000313" key="11">
    <source>
        <dbReference type="Proteomes" id="UP000198356"/>
    </source>
</evidence>
<feature type="region of interest" description="Disordered" evidence="8">
    <location>
        <begin position="1"/>
        <end position="45"/>
    </location>
</feature>
<sequence length="1143" mass="121700">MKDYTPRPGDQQPEGARPGDFQKVYGDEPDLRAGDHAPRDHASAADQKMMDAGFHEEQAPLGSDKDASGGVHFSAPFIARPVATFLLSAAIILAGCVAYALLPVASLPQVEFPVISVNASLPGADPETMASAVATPLERQFSRIAGVNQMTSSSALGSASVNLQFDLSRDIEGAARDVQAAINAARSQLPANLPQNPSYRKINPSDLPILILGLTSDTMTAAQLYDVSDSILAQRISQVSGVGQVQTGGSAKPAVRIEANPTLLSSYGLGLEALRAAIGTVNVNQPKGYLTDANRRITIDSSDQLFGAAAYAPLIVATNKGPVSNAVASTGLPSSSASAVSTATVTNTTTAPSQGIVRISDVAEVTDSVEDIHTAGSINGKTGILITVYKAPNANVIETVDNVLALLPQLQASIPAAVHLQVALDRTTTIRASVKDVTRTLLLSIVLVIIVVFLFLREVRSTLIPSVSVPLSLLGTFGVMYMCGYTLDNLSLMALTISTGFVVDDAIVVIENIMRHLEDGMSPYDAAMKGSKEIGFTVLSMSISLIAVFIPLLLMGGIVGRLFREFAVTLSAAIFVSLIVSLTTTPMLSAKFLSAHTGKKHGKLYTMGEDALNWLTREYDHGLRWVLRHQGLVLLITIGTFILNIYLFILVPKGFFPQQDTGRLSGQLQGQQDVSFDALKKKALAAVAVVREDPGIENVMMQMGSGNGANSARIFVALKPDDVRHKEGNTAEVIIDRLRKKTAGIVGGRLYMQSAQDLNIGGRSSATQYQYSLTAGNLKDLNEWAPKLMAAMEKIPTIKDVATDQQDLGLRAQLVIDRDTASRLGVSPLTIDNTLSDAFGQRQVSTTYVPLNQYHVVMEVAQEFQQDTDALKNIYVKSTTGAMVPLGAVTHFESQRIPLSVNHQSQSPAATLSFNLTQGASLSEATEAIEAARVKIGMPSEIHGGFQGTAQAFQASLSSEPVLITMALVAVYIVLGILYESFIHPLTILSTLPSAGVGAILALLLFKVDLSVIAMIGIILLIGIVKKNAIMMIDFALIAEREQGKTPQEAIYQACLLRFRPIMMTTMAALLGGLPLALGTGTGSELRRPLGITIVGGLIVSQCLTLFTTPVVYLTFDRLRARIQRAMGRPEVALEVGHPVAGD</sequence>
<evidence type="ECO:0000256" key="5">
    <source>
        <dbReference type="ARBA" id="ARBA00022692"/>
    </source>
</evidence>
<evidence type="ECO:0000256" key="6">
    <source>
        <dbReference type="ARBA" id="ARBA00022989"/>
    </source>
</evidence>
<dbReference type="SUPFAM" id="SSF82693">
    <property type="entry name" value="Multidrug efflux transporter AcrB pore domain, PN1, PN2, PC1 and PC2 subdomains"/>
    <property type="match status" value="3"/>
</dbReference>
<evidence type="ECO:0000256" key="7">
    <source>
        <dbReference type="ARBA" id="ARBA00023136"/>
    </source>
</evidence>
<evidence type="ECO:0000256" key="3">
    <source>
        <dbReference type="ARBA" id="ARBA00022475"/>
    </source>
</evidence>
<comment type="subcellular location">
    <subcellularLocation>
        <location evidence="1">Cell inner membrane</location>
        <topology evidence="1">Multi-pass membrane protein</topology>
    </subcellularLocation>
</comment>
<dbReference type="SUPFAM" id="SSF82866">
    <property type="entry name" value="Multidrug efflux transporter AcrB transmembrane domain"/>
    <property type="match status" value="2"/>
</dbReference>
<dbReference type="Gene3D" id="3.30.2090.10">
    <property type="entry name" value="Multidrug efflux transporter AcrB TolC docking domain, DN and DC subdomains"/>
    <property type="match status" value="3"/>
</dbReference>
<dbReference type="Proteomes" id="UP000198356">
    <property type="component" value="Unassembled WGS sequence"/>
</dbReference>
<dbReference type="InterPro" id="IPR001036">
    <property type="entry name" value="Acrflvin-R"/>
</dbReference>
<name>A0A239KQ94_9BACT</name>
<feature type="transmembrane region" description="Helical" evidence="9">
    <location>
        <begin position="1012"/>
        <end position="1038"/>
    </location>
</feature>
<dbReference type="OrthoDB" id="9757876at2"/>
<dbReference type="Gene3D" id="3.30.70.1320">
    <property type="entry name" value="Multidrug efflux transporter AcrB pore domain like"/>
    <property type="match status" value="2"/>
</dbReference>
<dbReference type="AlphaFoldDB" id="A0A239KQ94"/>
<dbReference type="PRINTS" id="PR00702">
    <property type="entry name" value="ACRIFLAVINRP"/>
</dbReference>
<keyword evidence="5 9" id="KW-0812">Transmembrane</keyword>
<dbReference type="Gene3D" id="1.20.1640.10">
    <property type="entry name" value="Multidrug efflux transporter AcrB transmembrane domain"/>
    <property type="match status" value="3"/>
</dbReference>
<evidence type="ECO:0000313" key="10">
    <source>
        <dbReference type="EMBL" id="SNT19793.1"/>
    </source>
</evidence>
<feature type="compositionally biased region" description="Basic and acidic residues" evidence="8">
    <location>
        <begin position="25"/>
        <end position="43"/>
    </location>
</feature>
<dbReference type="PANTHER" id="PTHR32063:SF34">
    <property type="entry name" value="MULTIDRUG RESISTANCE PROTEIN MDTC"/>
    <property type="match status" value="1"/>
</dbReference>
<feature type="transmembrane region" description="Helical" evidence="9">
    <location>
        <begin position="1090"/>
        <end position="1116"/>
    </location>
</feature>
<protein>
    <submittedName>
        <fullName evidence="10">Multidrug efflux pump</fullName>
    </submittedName>
</protein>
<keyword evidence="11" id="KW-1185">Reference proteome</keyword>
<feature type="transmembrane region" description="Helical" evidence="9">
    <location>
        <begin position="534"/>
        <end position="554"/>
    </location>
</feature>
<dbReference type="Gene3D" id="3.30.70.1440">
    <property type="entry name" value="Multidrug efflux transporter AcrB pore domain"/>
    <property type="match status" value="1"/>
</dbReference>
<feature type="transmembrane region" description="Helical" evidence="9">
    <location>
        <begin position="566"/>
        <end position="590"/>
    </location>
</feature>
<keyword evidence="6 9" id="KW-1133">Transmembrane helix</keyword>
<dbReference type="FunFam" id="3.30.70.1430:FF:000001">
    <property type="entry name" value="Efflux pump membrane transporter"/>
    <property type="match status" value="1"/>
</dbReference>
<reference evidence="10 11" key="1">
    <citation type="submission" date="2017-06" db="EMBL/GenBank/DDBJ databases">
        <authorList>
            <person name="Kim H.J."/>
            <person name="Triplett B.A."/>
        </authorList>
    </citation>
    <scope>NUCLEOTIDE SEQUENCE [LARGE SCALE GENOMIC DNA]</scope>
    <source>
        <strain evidence="10 11">DSM 18704</strain>
    </source>
</reference>
<accession>A0A239KQ94</accession>
<dbReference type="GO" id="GO:0005886">
    <property type="term" value="C:plasma membrane"/>
    <property type="evidence" value="ECO:0007669"/>
    <property type="project" value="UniProtKB-SubCell"/>
</dbReference>